<dbReference type="Proteomes" id="UP001140066">
    <property type="component" value="Unassembled WGS sequence"/>
</dbReference>
<keyword evidence="2" id="KW-1185">Reference proteome</keyword>
<comment type="caution">
    <text evidence="1">The sequence shown here is derived from an EMBL/GenBank/DDBJ whole genome shotgun (WGS) entry which is preliminary data.</text>
</comment>
<gene>
    <name evidence="1" type="ORF">GGI18_000324</name>
</gene>
<protein>
    <submittedName>
        <fullName evidence="1">Uncharacterized protein</fullName>
    </submittedName>
</protein>
<sequence length="480" mass="53273">MARFLALSIVAALVIVPGHATHTDNQDVAYWFTQRVDHFGRNDQQWEQHYMVNHTYYKAGGPIFITTPGDNALTSHHTSMTHLIRLAQQHNGIAVAIEQRFYGSSAPLPDLSASSLEYMTAENMLADFASFIREAKTNPSSVFPVAVTEDAQVVFAGSSFAANIAVWMRSTYPDLVAGAWASSAFVYNRLENYQFEQSFGYHLEQLGCGSRFAQAVRDLDYILFSDDQVLIDSALELFGLPSLSVQGFASVVSDMAMSEALAQITVNGDPVAEAVCAHFSKGTPALVSYANVVKAAIKRRGLSPAQLSSMDNYNRTGTRVSLNQPDLVSYFISCTWFSNWITATPRNSGLDSYISQLMTLDLSLSQCRRHFGHHVDFIGNVDSFNRKWFYPLHSTTNIFYTVGSLDIWRGNSVAPVSGHIIGTNSNSHIEVIEGAGHAQDFDMESVSDILSIKRARHIGDTLVKKWLGHRNRYIRLDEVE</sequence>
<dbReference type="EMBL" id="JANBUK010000020">
    <property type="protein sequence ID" value="KAJ2792525.1"/>
    <property type="molecule type" value="Genomic_DNA"/>
</dbReference>
<evidence type="ECO:0000313" key="2">
    <source>
        <dbReference type="Proteomes" id="UP001140066"/>
    </source>
</evidence>
<proteinExistence type="predicted"/>
<accession>A0ACC1KNW1</accession>
<evidence type="ECO:0000313" key="1">
    <source>
        <dbReference type="EMBL" id="KAJ2792525.1"/>
    </source>
</evidence>
<organism evidence="1 2">
    <name type="scientific">Coemansia linderi</name>
    <dbReference type="NCBI Taxonomy" id="2663919"/>
    <lineage>
        <taxon>Eukaryota</taxon>
        <taxon>Fungi</taxon>
        <taxon>Fungi incertae sedis</taxon>
        <taxon>Zoopagomycota</taxon>
        <taxon>Kickxellomycotina</taxon>
        <taxon>Kickxellomycetes</taxon>
        <taxon>Kickxellales</taxon>
        <taxon>Kickxellaceae</taxon>
        <taxon>Coemansia</taxon>
    </lineage>
</organism>
<reference evidence="1" key="1">
    <citation type="submission" date="2022-07" db="EMBL/GenBank/DDBJ databases">
        <title>Phylogenomic reconstructions and comparative analyses of Kickxellomycotina fungi.</title>
        <authorList>
            <person name="Reynolds N.K."/>
            <person name="Stajich J.E."/>
            <person name="Barry K."/>
            <person name="Grigoriev I.V."/>
            <person name="Crous P."/>
            <person name="Smith M.E."/>
        </authorList>
    </citation>
    <scope>NUCLEOTIDE SEQUENCE</scope>
    <source>
        <strain evidence="1">BCRC 34191</strain>
    </source>
</reference>
<name>A0ACC1KNW1_9FUNG</name>